<dbReference type="Proteomes" id="UP000299102">
    <property type="component" value="Unassembled WGS sequence"/>
</dbReference>
<reference evidence="1 2" key="1">
    <citation type="journal article" date="2019" name="Commun. Biol.">
        <title>The bagworm genome reveals a unique fibroin gene that provides high tensile strength.</title>
        <authorList>
            <person name="Kono N."/>
            <person name="Nakamura H."/>
            <person name="Ohtoshi R."/>
            <person name="Tomita M."/>
            <person name="Numata K."/>
            <person name="Arakawa K."/>
        </authorList>
    </citation>
    <scope>NUCLEOTIDE SEQUENCE [LARGE SCALE GENOMIC DNA]</scope>
</reference>
<accession>A0A4C1W8P5</accession>
<keyword evidence="2" id="KW-1185">Reference proteome</keyword>
<dbReference type="EMBL" id="BGZK01000509">
    <property type="protein sequence ID" value="GBP47756.1"/>
    <property type="molecule type" value="Genomic_DNA"/>
</dbReference>
<name>A0A4C1W8P5_EUMVA</name>
<gene>
    <name evidence="1" type="ORF">EVAR_24006_1</name>
</gene>
<dbReference type="AlphaFoldDB" id="A0A4C1W8P5"/>
<sequence>MSRYTPRLKWLRMMYCAGITLADPSFFSPRAILCHCDPFVTNFTAASFVRCTVYFVRLGQPRFGGLRKVAFRECRAAAARPRGSGATFDLPDSSRGNGIRERTFPLCLFISFLCV</sequence>
<protein>
    <submittedName>
        <fullName evidence="1">Uncharacterized protein</fullName>
    </submittedName>
</protein>
<evidence type="ECO:0000313" key="1">
    <source>
        <dbReference type="EMBL" id="GBP47756.1"/>
    </source>
</evidence>
<comment type="caution">
    <text evidence="1">The sequence shown here is derived from an EMBL/GenBank/DDBJ whole genome shotgun (WGS) entry which is preliminary data.</text>
</comment>
<proteinExistence type="predicted"/>
<evidence type="ECO:0000313" key="2">
    <source>
        <dbReference type="Proteomes" id="UP000299102"/>
    </source>
</evidence>
<organism evidence="1 2">
    <name type="scientific">Eumeta variegata</name>
    <name type="common">Bagworm moth</name>
    <name type="synonym">Eumeta japonica</name>
    <dbReference type="NCBI Taxonomy" id="151549"/>
    <lineage>
        <taxon>Eukaryota</taxon>
        <taxon>Metazoa</taxon>
        <taxon>Ecdysozoa</taxon>
        <taxon>Arthropoda</taxon>
        <taxon>Hexapoda</taxon>
        <taxon>Insecta</taxon>
        <taxon>Pterygota</taxon>
        <taxon>Neoptera</taxon>
        <taxon>Endopterygota</taxon>
        <taxon>Lepidoptera</taxon>
        <taxon>Glossata</taxon>
        <taxon>Ditrysia</taxon>
        <taxon>Tineoidea</taxon>
        <taxon>Psychidae</taxon>
        <taxon>Oiketicinae</taxon>
        <taxon>Eumeta</taxon>
    </lineage>
</organism>